<protein>
    <recommendedName>
        <fullName evidence="13">SET and MYND domain-containing protein 4</fullName>
    </recommendedName>
</protein>
<dbReference type="Gene3D" id="1.25.40.10">
    <property type="entry name" value="Tetratricopeptide repeat domain"/>
    <property type="match status" value="1"/>
</dbReference>
<dbReference type="PANTHER" id="PTHR46165:SF6">
    <property type="entry name" value="SET AND MYND DOMAIN-CONTAINING PROTEIN 4-LIKE PROTEIN"/>
    <property type="match status" value="1"/>
</dbReference>
<feature type="repeat" description="TPR" evidence="8">
    <location>
        <begin position="73"/>
        <end position="106"/>
    </location>
</feature>
<keyword evidence="5 7" id="KW-0863">Zinc-finger</keyword>
<evidence type="ECO:0000256" key="5">
    <source>
        <dbReference type="ARBA" id="ARBA00022771"/>
    </source>
</evidence>
<dbReference type="EMBL" id="JALNTZ010000003">
    <property type="protein sequence ID" value="KAJ3659576.1"/>
    <property type="molecule type" value="Genomic_DNA"/>
</dbReference>
<dbReference type="Gene3D" id="2.170.270.10">
    <property type="entry name" value="SET domain"/>
    <property type="match status" value="1"/>
</dbReference>
<dbReference type="Proteomes" id="UP001168821">
    <property type="component" value="Unassembled WGS sequence"/>
</dbReference>
<dbReference type="Gene3D" id="6.10.140.2220">
    <property type="match status" value="1"/>
</dbReference>
<evidence type="ECO:0000256" key="2">
    <source>
        <dbReference type="ARBA" id="ARBA00022679"/>
    </source>
</evidence>
<dbReference type="PANTHER" id="PTHR46165">
    <property type="entry name" value="SET AND MYND DOMAIN-CONTAINING PROTEIN 4"/>
    <property type="match status" value="1"/>
</dbReference>
<dbReference type="InterPro" id="IPR002893">
    <property type="entry name" value="Znf_MYND"/>
</dbReference>
<keyword evidence="3" id="KW-0949">S-adenosyl-L-methionine</keyword>
<feature type="domain" description="SET" evidence="9">
    <location>
        <begin position="181"/>
        <end position="446"/>
    </location>
</feature>
<evidence type="ECO:0000259" key="10">
    <source>
        <dbReference type="PROSITE" id="PS50865"/>
    </source>
</evidence>
<dbReference type="PROSITE" id="PS01360">
    <property type="entry name" value="ZF_MYND_1"/>
    <property type="match status" value="1"/>
</dbReference>
<evidence type="ECO:0000256" key="3">
    <source>
        <dbReference type="ARBA" id="ARBA00022691"/>
    </source>
</evidence>
<dbReference type="GO" id="GO:0042826">
    <property type="term" value="F:histone deacetylase binding"/>
    <property type="evidence" value="ECO:0007669"/>
    <property type="project" value="TreeGrafter"/>
</dbReference>
<dbReference type="Pfam" id="PF00856">
    <property type="entry name" value="SET"/>
    <property type="match status" value="1"/>
</dbReference>
<reference evidence="11" key="1">
    <citation type="journal article" date="2023" name="G3 (Bethesda)">
        <title>Whole genome assemblies of Zophobas morio and Tenebrio molitor.</title>
        <authorList>
            <person name="Kaur S."/>
            <person name="Stinson S.A."/>
            <person name="diCenzo G.C."/>
        </authorList>
    </citation>
    <scope>NUCLEOTIDE SEQUENCE</scope>
    <source>
        <strain evidence="11">QUZm001</strain>
    </source>
</reference>
<dbReference type="AlphaFoldDB" id="A0AA38ISW4"/>
<feature type="domain" description="MYND-type" evidence="10">
    <location>
        <begin position="236"/>
        <end position="275"/>
    </location>
</feature>
<dbReference type="Gene3D" id="1.10.220.160">
    <property type="match status" value="1"/>
</dbReference>
<accession>A0AA38ISW4</accession>
<dbReference type="InterPro" id="IPR019734">
    <property type="entry name" value="TPR_rpt"/>
</dbReference>
<dbReference type="GO" id="GO:0008757">
    <property type="term" value="F:S-adenosylmethionine-dependent methyltransferase activity"/>
    <property type="evidence" value="ECO:0007669"/>
    <property type="project" value="UniProtKB-ARBA"/>
</dbReference>
<dbReference type="InterPro" id="IPR011990">
    <property type="entry name" value="TPR-like_helical_dom_sf"/>
</dbReference>
<dbReference type="PROSITE" id="PS50865">
    <property type="entry name" value="ZF_MYND_2"/>
    <property type="match status" value="1"/>
</dbReference>
<evidence type="ECO:0000256" key="8">
    <source>
        <dbReference type="PROSITE-ProRule" id="PRU00339"/>
    </source>
</evidence>
<evidence type="ECO:0000259" key="9">
    <source>
        <dbReference type="PROSITE" id="PS50280"/>
    </source>
</evidence>
<keyword evidence="6" id="KW-0862">Zinc</keyword>
<dbReference type="PROSITE" id="PS50005">
    <property type="entry name" value="TPR"/>
    <property type="match status" value="1"/>
</dbReference>
<comment type="caution">
    <text evidence="11">The sequence shown here is derived from an EMBL/GenBank/DDBJ whole genome shotgun (WGS) entry which is preliminary data.</text>
</comment>
<evidence type="ECO:0000256" key="4">
    <source>
        <dbReference type="ARBA" id="ARBA00022723"/>
    </source>
</evidence>
<evidence type="ECO:0000256" key="7">
    <source>
        <dbReference type="PROSITE-ProRule" id="PRU00134"/>
    </source>
</evidence>
<evidence type="ECO:0000256" key="1">
    <source>
        <dbReference type="ARBA" id="ARBA00022603"/>
    </source>
</evidence>
<dbReference type="PROSITE" id="PS50280">
    <property type="entry name" value="SET"/>
    <property type="match status" value="1"/>
</dbReference>
<dbReference type="InterPro" id="IPR046341">
    <property type="entry name" value="SET_dom_sf"/>
</dbReference>
<dbReference type="SUPFAM" id="SSF82199">
    <property type="entry name" value="SET domain"/>
    <property type="match status" value="1"/>
</dbReference>
<evidence type="ECO:0008006" key="13">
    <source>
        <dbReference type="Google" id="ProtNLM"/>
    </source>
</evidence>
<organism evidence="11 12">
    <name type="scientific">Zophobas morio</name>
    <dbReference type="NCBI Taxonomy" id="2755281"/>
    <lineage>
        <taxon>Eukaryota</taxon>
        <taxon>Metazoa</taxon>
        <taxon>Ecdysozoa</taxon>
        <taxon>Arthropoda</taxon>
        <taxon>Hexapoda</taxon>
        <taxon>Insecta</taxon>
        <taxon>Pterygota</taxon>
        <taxon>Neoptera</taxon>
        <taxon>Endopterygota</taxon>
        <taxon>Coleoptera</taxon>
        <taxon>Polyphaga</taxon>
        <taxon>Cucujiformia</taxon>
        <taxon>Tenebrionidae</taxon>
        <taxon>Zophobas</taxon>
    </lineage>
</organism>
<name>A0AA38ISW4_9CUCU</name>
<dbReference type="InterPro" id="IPR052097">
    <property type="entry name" value="SET-MYND_domain_protein"/>
</dbReference>
<evidence type="ECO:0000313" key="11">
    <source>
        <dbReference type="EMBL" id="KAJ3659576.1"/>
    </source>
</evidence>
<dbReference type="GO" id="GO:0005634">
    <property type="term" value="C:nucleus"/>
    <property type="evidence" value="ECO:0007669"/>
    <property type="project" value="TreeGrafter"/>
</dbReference>
<dbReference type="GO" id="GO:0008270">
    <property type="term" value="F:zinc ion binding"/>
    <property type="evidence" value="ECO:0007669"/>
    <property type="project" value="UniProtKB-KW"/>
</dbReference>
<keyword evidence="8" id="KW-0802">TPR repeat</keyword>
<keyword evidence="2" id="KW-0808">Transferase</keyword>
<keyword evidence="4" id="KW-0479">Metal-binding</keyword>
<keyword evidence="12" id="KW-1185">Reference proteome</keyword>
<proteinExistence type="predicted"/>
<keyword evidence="1" id="KW-0489">Methyltransferase</keyword>
<dbReference type="GO" id="GO:0008170">
    <property type="term" value="F:N-methyltransferase activity"/>
    <property type="evidence" value="ECO:0007669"/>
    <property type="project" value="UniProtKB-ARBA"/>
</dbReference>
<evidence type="ECO:0000256" key="6">
    <source>
        <dbReference type="ARBA" id="ARBA00022833"/>
    </source>
</evidence>
<dbReference type="GO" id="GO:0008276">
    <property type="term" value="F:protein methyltransferase activity"/>
    <property type="evidence" value="ECO:0007669"/>
    <property type="project" value="UniProtKB-ARBA"/>
</dbReference>
<dbReference type="InterPro" id="IPR001214">
    <property type="entry name" value="SET_dom"/>
</dbReference>
<sequence length="530" mass="61861">MAAEKKVFTDSEFIELQVQRYRPRYLKEESEFKKCTTNAERMNFFLNNEEEVAHIKSKIQQIKPHVTKCDIRASALRKLGNVQFQNKNDKDALKLYTQSLSFAKSDEEVSFAYGNRSAALFYMGFYEECLEDIDRAFKHGYSESRSAKLFKRKEDATKAYSSRKKVVKVKTYEIPQSEMNPSIQSARNCIEIQTNEKYGRHIVASRDIAIGEVLAVDKPYAVALHTDISSDRFLFCHECLKHCYNVIPCLNCNEALYCTEACKAKAFQNYHKYECLILPYVGQLLGIKFDFWLFSLKITLLVMTEEKNDETMYRSDRYKEISELEDHSNADSLEKTYVSALLSANIFVLIKEKIKIFKEFVVFEEKFKELFFSHQQMFKVNAVTIISSHENDKFYTSVTGLAIYSFYSLFNHSCYPNTFWNTYESTMVVRASLPIKKGEQCFISYGPYFAYDDKTERQKRLQRLYRFTCGCRACEENWPKVTFLTAIVDHKDIKQVIKKLTENQALPPPRYILSLHKGLETAYRILDGTS</sequence>
<dbReference type="GO" id="GO:0005737">
    <property type="term" value="C:cytoplasm"/>
    <property type="evidence" value="ECO:0007669"/>
    <property type="project" value="TreeGrafter"/>
</dbReference>
<dbReference type="SMART" id="SM00028">
    <property type="entry name" value="TPR"/>
    <property type="match status" value="2"/>
</dbReference>
<dbReference type="GO" id="GO:0032259">
    <property type="term" value="P:methylation"/>
    <property type="evidence" value="ECO:0007669"/>
    <property type="project" value="UniProtKB-KW"/>
</dbReference>
<gene>
    <name evidence="11" type="ORF">Zmor_011259</name>
</gene>
<evidence type="ECO:0000313" key="12">
    <source>
        <dbReference type="Proteomes" id="UP001168821"/>
    </source>
</evidence>
<dbReference type="SUPFAM" id="SSF48452">
    <property type="entry name" value="TPR-like"/>
    <property type="match status" value="1"/>
</dbReference>